<evidence type="ECO:0000313" key="2">
    <source>
        <dbReference type="Proteomes" id="UP000001582"/>
    </source>
</evidence>
<dbReference type="AlphaFoldDB" id="A0A4D6FUZ9"/>
<protein>
    <recommendedName>
        <fullName evidence="3">CdiIo1</fullName>
    </recommendedName>
</protein>
<evidence type="ECO:0000313" key="1">
    <source>
        <dbReference type="EMBL" id="QCB64586.1"/>
    </source>
</evidence>
<reference evidence="1 2" key="2">
    <citation type="journal article" date="2010" name="PLoS ONE">
        <title>Complete genome sequence of the multiresistant taxonomic outlier Pseudomonas aeruginosa PA7.</title>
        <authorList>
            <person name="Roy P.H."/>
            <person name="Tetu S.G."/>
            <person name="Larouche A."/>
            <person name="Elbourne L."/>
            <person name="Tremblay S."/>
            <person name="Ren Q."/>
            <person name="Dodson R."/>
            <person name="Harkins D."/>
            <person name="Shay R."/>
            <person name="Watkins K."/>
            <person name="Mahamoud Y."/>
            <person name="Paulsen I.T."/>
        </authorList>
    </citation>
    <scope>NUCLEOTIDE SEQUENCE [LARGE SCALE GENOMIC DNA]</scope>
    <source>
        <strain evidence="1 2">PA7</strain>
    </source>
</reference>
<dbReference type="KEGG" id="pap:PSPA7_6412"/>
<dbReference type="Proteomes" id="UP000001582">
    <property type="component" value="Chromosome"/>
</dbReference>
<organism evidence="1 2">
    <name type="scientific">Pseudomonas paraeruginosa (strain DSM 24068 / PA7)</name>
    <name type="common">Pseudomonas aeruginosa (strain PA7)</name>
    <dbReference type="NCBI Taxonomy" id="381754"/>
    <lineage>
        <taxon>Bacteria</taxon>
        <taxon>Pseudomonadati</taxon>
        <taxon>Pseudomonadota</taxon>
        <taxon>Gammaproteobacteria</taxon>
        <taxon>Pseudomonadales</taxon>
        <taxon>Pseudomonadaceae</taxon>
        <taxon>Pseudomonas</taxon>
        <taxon>Pseudomonas paraeruginosa</taxon>
    </lineage>
</organism>
<name>A0A4D6FUZ9_PSEP7</name>
<gene>
    <name evidence="1" type="ordered locus">PSPA7_6412</name>
</gene>
<reference evidence="1 2" key="1">
    <citation type="submission" date="2007-06" db="EMBL/GenBank/DDBJ databases">
        <authorList>
            <person name="Dodson R.J."/>
            <person name="Harkins D."/>
            <person name="Paulsen I.T."/>
        </authorList>
    </citation>
    <scope>NUCLEOTIDE SEQUENCE [LARGE SCALE GENOMIC DNA]</scope>
    <source>
        <strain evidence="1 2">PA7</strain>
    </source>
</reference>
<accession>A0A4D6FUZ9</accession>
<dbReference type="EMBL" id="CP000744">
    <property type="protein sequence ID" value="QCB64586.1"/>
    <property type="molecule type" value="Genomic_DNA"/>
</dbReference>
<proteinExistence type="predicted"/>
<evidence type="ECO:0008006" key="3">
    <source>
        <dbReference type="Google" id="ProtNLM"/>
    </source>
</evidence>
<sequence>MSITMALEIQVGATLESIASTLSSLGESCSLGDTRLDANFESSGCQFSVRSLEQPEGIVAEGCSMSWKVGLRGAFHCRGSNLSESWVDIKLFLQELSLNIEFGFVLSFQYESIYAIRDSDGLSFKRSMID</sequence>